<organism evidence="2 3">
    <name type="scientific">Nocardioides zhouii</name>
    <dbReference type="NCBI Taxonomy" id="1168729"/>
    <lineage>
        <taxon>Bacteria</taxon>
        <taxon>Bacillati</taxon>
        <taxon>Actinomycetota</taxon>
        <taxon>Actinomycetes</taxon>
        <taxon>Propionibacteriales</taxon>
        <taxon>Nocardioidaceae</taxon>
        <taxon>Nocardioides</taxon>
    </lineage>
</organism>
<evidence type="ECO:0000313" key="2">
    <source>
        <dbReference type="EMBL" id="RYC05745.1"/>
    </source>
</evidence>
<comment type="caution">
    <text evidence="2">The sequence shown here is derived from an EMBL/GenBank/DDBJ whole genome shotgun (WGS) entry which is preliminary data.</text>
</comment>
<gene>
    <name evidence="2" type="ORF">EUA94_17755</name>
</gene>
<dbReference type="OrthoDB" id="7593365at2"/>
<dbReference type="InterPro" id="IPR049311">
    <property type="entry name" value="GIY_YIG_cat"/>
</dbReference>
<accession>A0A4Q2SJJ7</accession>
<proteinExistence type="predicted"/>
<sequence length="200" mass="22188">MDVEPTHEAAALLLRPHRLFTRDEVLGHPCPVAATPGVYAWYFDEVPAVVPTDGCVRHDGHTLLYVGISPGKPPANGRGPSRQTVRSRLRYHYRGNAYGSTLRLTLGSLLADDLGIELRLVGSGTRLTFASGEAELSRWMGRHAHVCWLETPEPWLLEHDMLQHNVLPLNLDQNGHSPFRQTLSAIRGAQRARARSLPVI</sequence>
<evidence type="ECO:0000313" key="3">
    <source>
        <dbReference type="Proteomes" id="UP000291101"/>
    </source>
</evidence>
<reference evidence="2 3" key="1">
    <citation type="submission" date="2019-01" db="EMBL/GenBank/DDBJ databases">
        <title>Novel species of Nocardioides.</title>
        <authorList>
            <person name="Liu Q."/>
            <person name="X Y.-H."/>
        </authorList>
    </citation>
    <scope>NUCLEOTIDE SEQUENCE [LARGE SCALE GENOMIC DNA]</scope>
    <source>
        <strain evidence="2 3">HLT2-9</strain>
    </source>
</reference>
<dbReference type="AlphaFoldDB" id="A0A4Q2SJJ7"/>
<dbReference type="Pfam" id="PF20815">
    <property type="entry name" value="GIY_YIG_2"/>
    <property type="match status" value="1"/>
</dbReference>
<dbReference type="EMBL" id="SDWV01000021">
    <property type="protein sequence ID" value="RYC05745.1"/>
    <property type="molecule type" value="Genomic_DNA"/>
</dbReference>
<keyword evidence="3" id="KW-1185">Reference proteome</keyword>
<protein>
    <recommendedName>
        <fullName evidence="1">GIY-YIG catalytic domain-containing protein</fullName>
    </recommendedName>
</protein>
<name>A0A4Q2SJJ7_9ACTN</name>
<evidence type="ECO:0000259" key="1">
    <source>
        <dbReference type="Pfam" id="PF20815"/>
    </source>
</evidence>
<feature type="domain" description="GIY-YIG catalytic" evidence="1">
    <location>
        <begin position="37"/>
        <end position="187"/>
    </location>
</feature>
<dbReference type="Proteomes" id="UP000291101">
    <property type="component" value="Unassembled WGS sequence"/>
</dbReference>